<accession>A0A3B0Z488</accession>
<proteinExistence type="predicted"/>
<reference evidence="2" key="1">
    <citation type="submission" date="2018-06" db="EMBL/GenBank/DDBJ databases">
        <authorList>
            <person name="Zhirakovskaya E."/>
        </authorList>
    </citation>
    <scope>NUCLEOTIDE SEQUENCE</scope>
</reference>
<evidence type="ECO:0000313" key="2">
    <source>
        <dbReference type="EMBL" id="VAW82347.1"/>
    </source>
</evidence>
<feature type="coiled-coil region" evidence="1">
    <location>
        <begin position="121"/>
        <end position="148"/>
    </location>
</feature>
<dbReference type="EMBL" id="UOFL01000241">
    <property type="protein sequence ID" value="VAW82347.1"/>
    <property type="molecule type" value="Genomic_DNA"/>
</dbReference>
<organism evidence="2">
    <name type="scientific">hydrothermal vent metagenome</name>
    <dbReference type="NCBI Taxonomy" id="652676"/>
    <lineage>
        <taxon>unclassified sequences</taxon>
        <taxon>metagenomes</taxon>
        <taxon>ecological metagenomes</taxon>
    </lineage>
</organism>
<gene>
    <name evidence="2" type="ORF">MNBD_GAMMA12-953</name>
</gene>
<keyword evidence="1" id="KW-0175">Coiled coil</keyword>
<evidence type="ECO:0000256" key="1">
    <source>
        <dbReference type="SAM" id="Coils"/>
    </source>
</evidence>
<name>A0A3B0Z488_9ZZZZ</name>
<sequence length="183" mass="21374">MSILMWVNSFSIFDSMKNYSIGKKKIVLKALSAFAYYKVERLVMEATGRYEFNLAQAAYTKGGPSLHRKTIIGSTPRKSKNLIAIRDLIARRLQLMNLRTQELNRIKVMGKIFEISCKRIIRCLDTEIERMEKRFAKHVEEQAEWSEKQTILKSAPVLATLLLILFLRSFLNWDRSITKRSLR</sequence>
<protein>
    <submittedName>
        <fullName evidence="2">Uncharacterized protein</fullName>
    </submittedName>
</protein>
<dbReference type="AlphaFoldDB" id="A0A3B0Z488"/>